<dbReference type="Pfam" id="PF21696">
    <property type="entry name" value="TECR_N"/>
    <property type="match status" value="1"/>
</dbReference>
<evidence type="ECO:0000313" key="20">
    <source>
        <dbReference type="WBParaSite" id="MBELARI_LOCUS19908"/>
    </source>
</evidence>
<dbReference type="Gene3D" id="1.20.120.1630">
    <property type="match status" value="1"/>
</dbReference>
<comment type="subcellular location">
    <subcellularLocation>
        <location evidence="1">Endoplasmic reticulum membrane</location>
        <topology evidence="1">Multi-pass membrane protein</topology>
    </subcellularLocation>
</comment>
<keyword evidence="6 17" id="KW-0812">Transmembrane</keyword>
<evidence type="ECO:0000256" key="1">
    <source>
        <dbReference type="ARBA" id="ARBA00004477"/>
    </source>
</evidence>
<dbReference type="GO" id="GO:0042761">
    <property type="term" value="P:very long-chain fatty acid biosynthetic process"/>
    <property type="evidence" value="ECO:0007669"/>
    <property type="project" value="TreeGrafter"/>
</dbReference>
<feature type="transmembrane region" description="Helical" evidence="17">
    <location>
        <begin position="191"/>
        <end position="216"/>
    </location>
</feature>
<evidence type="ECO:0000256" key="8">
    <source>
        <dbReference type="ARBA" id="ARBA00022832"/>
    </source>
</evidence>
<evidence type="ECO:0000256" key="3">
    <source>
        <dbReference type="ARBA" id="ARBA00007742"/>
    </source>
</evidence>
<reference evidence="20" key="1">
    <citation type="submission" date="2024-02" db="UniProtKB">
        <authorList>
            <consortium name="WormBaseParasite"/>
        </authorList>
    </citation>
    <scope>IDENTIFICATION</scope>
</reference>
<evidence type="ECO:0000256" key="13">
    <source>
        <dbReference type="ARBA" id="ARBA00023136"/>
    </source>
</evidence>
<comment type="similarity">
    <text evidence="3">Belongs to the steroid 5-alpha reductase family.</text>
</comment>
<comment type="function">
    <text evidence="16">Catalyzes the last of the four reactions of the long-chain fatty acids elongation cycle. This endoplasmic reticulum-bound enzymatic process, allows the addition of 2 carbons to the chain of long- and very long-chain fatty acids/VLCFAs per cycle. This enzyme reduces the trans-2,3-enoyl-CoA fatty acid intermediate to an acyl-CoA that can be further elongated by entering a new cycle of elongation. Thereby, it participates in the production of VLCFAs of different chain lengths that are involved in multiple biological processes as precursors of membrane lipids and lipid mediators.</text>
</comment>
<name>A0AAF3F2H0_9BILA</name>
<dbReference type="InterPro" id="IPR029071">
    <property type="entry name" value="Ubiquitin-like_domsf"/>
</dbReference>
<keyword evidence="14" id="KW-0275">Fatty acid biosynthesis</keyword>
<keyword evidence="9" id="KW-0521">NADP</keyword>
<comment type="pathway">
    <text evidence="2">Lipid metabolism; fatty acid biosynthesis.</text>
</comment>
<feature type="domain" description="Ubiquitin-like" evidence="18">
    <location>
        <begin position="3"/>
        <end position="80"/>
    </location>
</feature>
<evidence type="ECO:0000256" key="16">
    <source>
        <dbReference type="ARBA" id="ARBA00058640"/>
    </source>
</evidence>
<evidence type="ECO:0000256" key="9">
    <source>
        <dbReference type="ARBA" id="ARBA00022857"/>
    </source>
</evidence>
<evidence type="ECO:0000256" key="7">
    <source>
        <dbReference type="ARBA" id="ARBA00022824"/>
    </source>
</evidence>
<dbReference type="PANTHER" id="PTHR10556:SF28">
    <property type="entry name" value="VERY-LONG-CHAIN ENOYL-COA REDUCTASE"/>
    <property type="match status" value="1"/>
</dbReference>
<dbReference type="EC" id="1.3.1.93" evidence="4"/>
<dbReference type="InterPro" id="IPR000626">
    <property type="entry name" value="Ubiquitin-like_dom"/>
</dbReference>
<dbReference type="Gene3D" id="3.10.20.90">
    <property type="entry name" value="Phosphatidylinositol 3-kinase Catalytic Subunit, Chain A, domain 1"/>
    <property type="match status" value="1"/>
</dbReference>
<keyword evidence="5" id="KW-0444">Lipid biosynthesis</keyword>
<comment type="catalytic activity">
    <reaction evidence="15">
        <text>a very-long-chain 2,3-saturated fatty acyl-CoA + NADP(+) = a very-long-chain (2E)-enoyl-CoA + NADPH + H(+)</text>
        <dbReference type="Rhea" id="RHEA:14473"/>
        <dbReference type="ChEBI" id="CHEBI:15378"/>
        <dbReference type="ChEBI" id="CHEBI:57783"/>
        <dbReference type="ChEBI" id="CHEBI:58349"/>
        <dbReference type="ChEBI" id="CHEBI:83724"/>
        <dbReference type="ChEBI" id="CHEBI:83728"/>
        <dbReference type="EC" id="1.3.1.93"/>
    </reaction>
</comment>
<dbReference type="AlphaFoldDB" id="A0AAF3F2H0"/>
<dbReference type="SUPFAM" id="SSF54236">
    <property type="entry name" value="Ubiquitin-like"/>
    <property type="match status" value="1"/>
</dbReference>
<evidence type="ECO:0000256" key="12">
    <source>
        <dbReference type="ARBA" id="ARBA00023098"/>
    </source>
</evidence>
<dbReference type="Proteomes" id="UP000887575">
    <property type="component" value="Unassembled WGS sequence"/>
</dbReference>
<keyword evidence="13 17" id="KW-0472">Membrane</keyword>
<proteinExistence type="inferred from homology"/>
<feature type="transmembrane region" description="Helical" evidence="17">
    <location>
        <begin position="167"/>
        <end position="185"/>
    </location>
</feature>
<feature type="transmembrane region" description="Helical" evidence="17">
    <location>
        <begin position="265"/>
        <end position="283"/>
    </location>
</feature>
<keyword evidence="12" id="KW-0443">Lipid metabolism</keyword>
<dbReference type="InterPro" id="IPR039357">
    <property type="entry name" value="SRD5A/TECR"/>
</dbReference>
<organism evidence="19 20">
    <name type="scientific">Mesorhabditis belari</name>
    <dbReference type="NCBI Taxonomy" id="2138241"/>
    <lineage>
        <taxon>Eukaryota</taxon>
        <taxon>Metazoa</taxon>
        <taxon>Ecdysozoa</taxon>
        <taxon>Nematoda</taxon>
        <taxon>Chromadorea</taxon>
        <taxon>Rhabditida</taxon>
        <taxon>Rhabditina</taxon>
        <taxon>Rhabditomorpha</taxon>
        <taxon>Rhabditoidea</taxon>
        <taxon>Rhabditidae</taxon>
        <taxon>Mesorhabditinae</taxon>
        <taxon>Mesorhabditis</taxon>
    </lineage>
</organism>
<dbReference type="GO" id="GO:0102758">
    <property type="term" value="F:very-long-chain enoyl-CoA reductase activity"/>
    <property type="evidence" value="ECO:0007669"/>
    <property type="project" value="UniProtKB-EC"/>
</dbReference>
<evidence type="ECO:0000256" key="17">
    <source>
        <dbReference type="SAM" id="Phobius"/>
    </source>
</evidence>
<dbReference type="FunFam" id="3.10.20.90:FF:000131">
    <property type="entry name" value="trans-2,3-enoyl-CoA reductase-like"/>
    <property type="match status" value="1"/>
</dbReference>
<keyword evidence="8" id="KW-0276">Fatty acid metabolism</keyword>
<dbReference type="GO" id="GO:0005789">
    <property type="term" value="C:endoplasmic reticulum membrane"/>
    <property type="evidence" value="ECO:0007669"/>
    <property type="project" value="UniProtKB-SubCell"/>
</dbReference>
<keyword evidence="19" id="KW-1185">Reference proteome</keyword>
<protein>
    <recommendedName>
        <fullName evidence="4">very-long-chain enoyl-CoA reductase</fullName>
        <ecNumber evidence="4">1.3.1.93</ecNumber>
    </recommendedName>
</protein>
<dbReference type="WBParaSite" id="MBELARI_LOCUS19908">
    <property type="protein sequence ID" value="MBELARI_LOCUS19908"/>
    <property type="gene ID" value="MBELARI_LOCUS19908"/>
</dbReference>
<evidence type="ECO:0000313" key="19">
    <source>
        <dbReference type="Proteomes" id="UP000887575"/>
    </source>
</evidence>
<dbReference type="PROSITE" id="PS50053">
    <property type="entry name" value="UBIQUITIN_2"/>
    <property type="match status" value="1"/>
</dbReference>
<accession>A0AAF3F2H0</accession>
<keyword evidence="7" id="KW-0256">Endoplasmic reticulum</keyword>
<evidence type="ECO:0000256" key="2">
    <source>
        <dbReference type="ARBA" id="ARBA00005194"/>
    </source>
</evidence>
<dbReference type="Pfam" id="PF02544">
    <property type="entry name" value="Steroid_dh"/>
    <property type="match status" value="1"/>
</dbReference>
<evidence type="ECO:0000256" key="4">
    <source>
        <dbReference type="ARBA" id="ARBA00012530"/>
    </source>
</evidence>
<evidence type="ECO:0000256" key="10">
    <source>
        <dbReference type="ARBA" id="ARBA00022989"/>
    </source>
</evidence>
<evidence type="ECO:0000259" key="18">
    <source>
        <dbReference type="PROSITE" id="PS50053"/>
    </source>
</evidence>
<dbReference type="PANTHER" id="PTHR10556">
    <property type="entry name" value="3-OXO-5-ALPHA-STEROID 4-DEHYDROGENASE"/>
    <property type="match status" value="1"/>
</dbReference>
<evidence type="ECO:0000256" key="5">
    <source>
        <dbReference type="ARBA" id="ARBA00022516"/>
    </source>
</evidence>
<evidence type="ECO:0000256" key="15">
    <source>
        <dbReference type="ARBA" id="ARBA00051495"/>
    </source>
</evidence>
<keyword evidence="10 17" id="KW-1133">Transmembrane helix</keyword>
<dbReference type="PROSITE" id="PS50244">
    <property type="entry name" value="S5A_REDUCTASE"/>
    <property type="match status" value="1"/>
</dbReference>
<evidence type="ECO:0000256" key="11">
    <source>
        <dbReference type="ARBA" id="ARBA00023002"/>
    </source>
</evidence>
<evidence type="ECO:0000256" key="14">
    <source>
        <dbReference type="ARBA" id="ARBA00023160"/>
    </source>
</evidence>
<dbReference type="InterPro" id="IPR001104">
    <property type="entry name" value="3-oxo-5_a-steroid_4-DH_C"/>
</dbReference>
<evidence type="ECO:0000256" key="6">
    <source>
        <dbReference type="ARBA" id="ARBA00022692"/>
    </source>
</evidence>
<sequence>MVASFNLEVFDAKKIDKQVALLQDIYPDDTVFAVKKRIAKEKPSLSIERQALRLDPKGKALKDEQKLSDLGIAKNAQLYVRDLGPQISWKAVFLTEYAGPFFIYPLFYMRPSFIYGQEAGAKPISHAVTLACICWCAHYAKRLFETQFIHRFSNGTMPRFNLLKNCGYYWGFCAFVSYFINHPLYTAPYFGLLQIYIGLAGFIVAEFGNLSIHILLRNLRPEGTKERKIPKPDGNPLSCLFNLVSCPNYTYETLSWLFFSIMTQSVPALLFTIAGFVQMTIWAQNKHRAYKQEFKDYPKGRKAIVPFLI</sequence>
<dbReference type="FunFam" id="1.20.120.1630:FF:000010">
    <property type="entry name" value="Steroid alpha reductase family protein"/>
    <property type="match status" value="1"/>
</dbReference>
<keyword evidence="11" id="KW-0560">Oxidoreductase</keyword>
<dbReference type="CDD" id="cd01801">
    <property type="entry name" value="Ubl_TECR_like"/>
    <property type="match status" value="1"/>
</dbReference>
<dbReference type="InterPro" id="IPR049127">
    <property type="entry name" value="TECR-like_N"/>
</dbReference>